<dbReference type="InterPro" id="IPR023772">
    <property type="entry name" value="DNA-bd_HTH_TetR-type_CS"/>
</dbReference>
<dbReference type="Pfam" id="PF16859">
    <property type="entry name" value="TetR_C_11"/>
    <property type="match status" value="1"/>
</dbReference>
<dbReference type="GO" id="GO:0000976">
    <property type="term" value="F:transcription cis-regulatory region binding"/>
    <property type="evidence" value="ECO:0007669"/>
    <property type="project" value="TreeGrafter"/>
</dbReference>
<dbReference type="Gene3D" id="1.10.10.60">
    <property type="entry name" value="Homeodomain-like"/>
    <property type="match status" value="1"/>
</dbReference>
<sequence>MCPAAKVATLLGRPRDHGRDEAIHDAALSILSEVGYDRTTVEAIAQRAQVGKATIYRRFKNKAEILMSAMSAHTACALPQINTGNLRDDLIKMIHEHVKILKGPDGELKMSLLSIAHRDPELGKLLAEHNPIEAERQSAEVFERAIARGEISKNADIAFLSEVVPSIITNRIFITHQPVNQKFIEQLVDHLLMPSLTR</sequence>
<dbReference type="PANTHER" id="PTHR30055">
    <property type="entry name" value="HTH-TYPE TRANSCRIPTIONAL REGULATOR RUTR"/>
    <property type="match status" value="1"/>
</dbReference>
<dbReference type="InterPro" id="IPR011075">
    <property type="entry name" value="TetR_C"/>
</dbReference>
<accession>A0A6J6C769</accession>
<dbReference type="Pfam" id="PF00440">
    <property type="entry name" value="TetR_N"/>
    <property type="match status" value="1"/>
</dbReference>
<dbReference type="AlphaFoldDB" id="A0A6J6C769"/>
<evidence type="ECO:0000256" key="3">
    <source>
        <dbReference type="ARBA" id="ARBA00023163"/>
    </source>
</evidence>
<dbReference type="InterPro" id="IPR001647">
    <property type="entry name" value="HTH_TetR"/>
</dbReference>
<dbReference type="PRINTS" id="PR00455">
    <property type="entry name" value="HTHTETR"/>
</dbReference>
<dbReference type="SUPFAM" id="SSF46689">
    <property type="entry name" value="Homeodomain-like"/>
    <property type="match status" value="1"/>
</dbReference>
<protein>
    <submittedName>
        <fullName evidence="5">Unannotated protein</fullName>
    </submittedName>
</protein>
<dbReference type="PROSITE" id="PS50977">
    <property type="entry name" value="HTH_TETR_2"/>
    <property type="match status" value="1"/>
</dbReference>
<dbReference type="InterPro" id="IPR050109">
    <property type="entry name" value="HTH-type_TetR-like_transc_reg"/>
</dbReference>
<evidence type="ECO:0000256" key="1">
    <source>
        <dbReference type="ARBA" id="ARBA00023015"/>
    </source>
</evidence>
<dbReference type="GO" id="GO:0003700">
    <property type="term" value="F:DNA-binding transcription factor activity"/>
    <property type="evidence" value="ECO:0007669"/>
    <property type="project" value="TreeGrafter"/>
</dbReference>
<dbReference type="InterPro" id="IPR036271">
    <property type="entry name" value="Tet_transcr_reg_TetR-rel_C_sf"/>
</dbReference>
<feature type="domain" description="HTH tetR-type" evidence="4">
    <location>
        <begin position="17"/>
        <end position="77"/>
    </location>
</feature>
<evidence type="ECO:0000313" key="5">
    <source>
        <dbReference type="EMBL" id="CAB4546954.1"/>
    </source>
</evidence>
<dbReference type="PROSITE" id="PS01081">
    <property type="entry name" value="HTH_TETR_1"/>
    <property type="match status" value="1"/>
</dbReference>
<evidence type="ECO:0000256" key="2">
    <source>
        <dbReference type="ARBA" id="ARBA00023125"/>
    </source>
</evidence>
<reference evidence="5" key="1">
    <citation type="submission" date="2020-05" db="EMBL/GenBank/DDBJ databases">
        <authorList>
            <person name="Chiriac C."/>
            <person name="Salcher M."/>
            <person name="Ghai R."/>
            <person name="Kavagutti S V."/>
        </authorList>
    </citation>
    <scope>NUCLEOTIDE SEQUENCE</scope>
</reference>
<name>A0A6J6C769_9ZZZZ</name>
<keyword evidence="3" id="KW-0804">Transcription</keyword>
<keyword evidence="1" id="KW-0805">Transcription regulation</keyword>
<dbReference type="EMBL" id="CAEZSH010000168">
    <property type="protein sequence ID" value="CAB4546954.1"/>
    <property type="molecule type" value="Genomic_DNA"/>
</dbReference>
<dbReference type="InterPro" id="IPR009057">
    <property type="entry name" value="Homeodomain-like_sf"/>
</dbReference>
<evidence type="ECO:0000259" key="4">
    <source>
        <dbReference type="PROSITE" id="PS50977"/>
    </source>
</evidence>
<dbReference type="SUPFAM" id="SSF48498">
    <property type="entry name" value="Tetracyclin repressor-like, C-terminal domain"/>
    <property type="match status" value="1"/>
</dbReference>
<organism evidence="5">
    <name type="scientific">freshwater metagenome</name>
    <dbReference type="NCBI Taxonomy" id="449393"/>
    <lineage>
        <taxon>unclassified sequences</taxon>
        <taxon>metagenomes</taxon>
        <taxon>ecological metagenomes</taxon>
    </lineage>
</organism>
<proteinExistence type="predicted"/>
<dbReference type="PANTHER" id="PTHR30055:SF148">
    <property type="entry name" value="TETR-FAMILY TRANSCRIPTIONAL REGULATOR"/>
    <property type="match status" value="1"/>
</dbReference>
<gene>
    <name evidence="5" type="ORF">UFOPK1410_01028</name>
</gene>
<dbReference type="Gene3D" id="1.10.357.10">
    <property type="entry name" value="Tetracycline Repressor, domain 2"/>
    <property type="match status" value="1"/>
</dbReference>
<keyword evidence="2" id="KW-0238">DNA-binding</keyword>